<evidence type="ECO:0000256" key="1">
    <source>
        <dbReference type="ARBA" id="ARBA00004574"/>
    </source>
</evidence>
<dbReference type="InterPro" id="IPR018856">
    <property type="entry name" value="Stn1_N"/>
</dbReference>
<feature type="compositionally biased region" description="Polar residues" evidence="4">
    <location>
        <begin position="293"/>
        <end position="304"/>
    </location>
</feature>
<dbReference type="CDD" id="cd03524">
    <property type="entry name" value="RPA2_OBF_family"/>
    <property type="match status" value="1"/>
</dbReference>
<keyword evidence="2" id="KW-0158">Chromosome</keyword>
<feature type="domain" description="CST complex subunit Stn1 N-terminal" evidence="5">
    <location>
        <begin position="44"/>
        <end position="92"/>
    </location>
</feature>
<feature type="region of interest" description="Disordered" evidence="4">
    <location>
        <begin position="197"/>
        <end position="426"/>
    </location>
</feature>
<evidence type="ECO:0000256" key="4">
    <source>
        <dbReference type="SAM" id="MobiDB-lite"/>
    </source>
</evidence>
<feature type="compositionally biased region" description="Polar residues" evidence="4">
    <location>
        <begin position="333"/>
        <end position="349"/>
    </location>
</feature>
<name>A0ABQ8NU71_PYRGI</name>
<protein>
    <recommendedName>
        <fullName evidence="5">CST complex subunit Stn1 N-terminal domain-containing protein</fullName>
    </recommendedName>
</protein>
<organism evidence="6 7">
    <name type="scientific">Pyricularia grisea</name>
    <name type="common">Crabgrass-specific blast fungus</name>
    <name type="synonym">Magnaporthe grisea</name>
    <dbReference type="NCBI Taxonomy" id="148305"/>
    <lineage>
        <taxon>Eukaryota</taxon>
        <taxon>Fungi</taxon>
        <taxon>Dikarya</taxon>
        <taxon>Ascomycota</taxon>
        <taxon>Pezizomycotina</taxon>
        <taxon>Sordariomycetes</taxon>
        <taxon>Sordariomycetidae</taxon>
        <taxon>Magnaporthales</taxon>
        <taxon>Pyriculariaceae</taxon>
        <taxon>Pyricularia</taxon>
    </lineage>
</organism>
<comment type="caution">
    <text evidence="6">The sequence shown here is derived from an EMBL/GenBank/DDBJ whole genome shotgun (WGS) entry which is preliminary data.</text>
</comment>
<evidence type="ECO:0000256" key="2">
    <source>
        <dbReference type="ARBA" id="ARBA00022454"/>
    </source>
</evidence>
<evidence type="ECO:0000256" key="3">
    <source>
        <dbReference type="ARBA" id="ARBA00022895"/>
    </source>
</evidence>
<dbReference type="EMBL" id="JABSND010000034">
    <property type="protein sequence ID" value="KAI6301687.1"/>
    <property type="molecule type" value="Genomic_DNA"/>
</dbReference>
<dbReference type="Gene3D" id="2.40.50.140">
    <property type="entry name" value="Nucleic acid-binding proteins"/>
    <property type="match status" value="1"/>
</dbReference>
<evidence type="ECO:0000259" key="5">
    <source>
        <dbReference type="Pfam" id="PF10451"/>
    </source>
</evidence>
<gene>
    <name evidence="6" type="ORF">MCOR33_002823</name>
</gene>
<dbReference type="Proteomes" id="UP001059893">
    <property type="component" value="Unassembled WGS sequence"/>
</dbReference>
<keyword evidence="7" id="KW-1185">Reference proteome</keyword>
<accession>A0ABQ8NU71</accession>
<proteinExistence type="predicted"/>
<dbReference type="Pfam" id="PF10451">
    <property type="entry name" value="Stn1"/>
    <property type="match status" value="1"/>
</dbReference>
<dbReference type="SUPFAM" id="SSF50249">
    <property type="entry name" value="Nucleic acid-binding proteins"/>
    <property type="match status" value="1"/>
</dbReference>
<evidence type="ECO:0000313" key="7">
    <source>
        <dbReference type="Proteomes" id="UP001059893"/>
    </source>
</evidence>
<feature type="compositionally biased region" description="Low complexity" evidence="4">
    <location>
        <begin position="241"/>
        <end position="258"/>
    </location>
</feature>
<comment type="subcellular location">
    <subcellularLocation>
        <location evidence="1">Chromosome</location>
        <location evidence="1">Telomere</location>
    </subcellularLocation>
</comment>
<evidence type="ECO:0000313" key="6">
    <source>
        <dbReference type="EMBL" id="KAI6301687.1"/>
    </source>
</evidence>
<reference evidence="6" key="1">
    <citation type="submission" date="2021-01" db="EMBL/GenBank/DDBJ databases">
        <title>Deciphering the adaptive evolutionary patterns associated with biogeogrpahic diversity in the finger millet blast pathogen Magnaporthe oryzae in Eastern Africa.</title>
        <authorList>
            <person name="Onyema G."/>
            <person name="Shittu T.A."/>
            <person name="Dodsworth S."/>
            <person name="Devilliers S."/>
            <person name="Muthumeenakshi S."/>
            <person name="Sreenivasaprasad S."/>
        </authorList>
    </citation>
    <scope>NUCLEOTIDE SEQUENCE</scope>
    <source>
        <strain evidence="6">D15/s37</strain>
    </source>
</reference>
<sequence length="426" mass="45893">MTSGDPPEIYPQYCFHLSPTIHRWCHLRAADVAALTTHPGFEGQDLYFHINHPIKWVRIAGVIVAIDEYNSRRIYTVDDGSGVNLECVTIVAVPKPTAGGVAAGIAATSTTTLAYGAFQPRQHTNPRIPNDLDVGQVVEVKGGVSTFRGARQIKVESVVVLRSTRQEVEFWRRTTELRDTVLARPWTLRRRDVRRCRKEAEAEDLAGRRGKDGKRRKRAETAEAEDDGPKRRVTGLEPASRRAVAAGAAGCAGSTSRRITGLEPASRMPVIRNTGLEPASRTPVIRDTADDVATSSRTSKSEPASTLRRITGLEPASKMPVSRPTGLEPASRTPASNVTSAGTQKSQTGLAPMPRTTAGDGTGDRVSAKRFTGLEPASGRLTSGATGNGAPPKRITGLEPAARTTPSNAVPRPKRITGLESRTKHR</sequence>
<keyword evidence="3" id="KW-0779">Telomere</keyword>
<dbReference type="InterPro" id="IPR012340">
    <property type="entry name" value="NA-bd_OB-fold"/>
</dbReference>